<dbReference type="RefSeq" id="WP_184792612.1">
    <property type="nucleotide sequence ID" value="NZ_BONT01000089.1"/>
</dbReference>
<gene>
    <name evidence="1" type="ORF">HNR73_007420</name>
</gene>
<evidence type="ECO:0000313" key="2">
    <source>
        <dbReference type="Proteomes" id="UP000548476"/>
    </source>
</evidence>
<sequence>MNFPKRCSFPGAATVAGRARQAVRCEQHQGRECLSERTATWLASAYGLQRLRCAATGSWHVRNAEVHRRDRVDARMPMTLRLVSIRKETRR</sequence>
<protein>
    <submittedName>
        <fullName evidence="1">Uncharacterized protein</fullName>
    </submittedName>
</protein>
<comment type="caution">
    <text evidence="1">The sequence shown here is derived from an EMBL/GenBank/DDBJ whole genome shotgun (WGS) entry which is preliminary data.</text>
</comment>
<keyword evidence="2" id="KW-1185">Reference proteome</keyword>
<name>A0A841FXS5_9ACTN</name>
<organism evidence="1 2">
    <name type="scientific">Phytomonospora endophytica</name>
    <dbReference type="NCBI Taxonomy" id="714109"/>
    <lineage>
        <taxon>Bacteria</taxon>
        <taxon>Bacillati</taxon>
        <taxon>Actinomycetota</taxon>
        <taxon>Actinomycetes</taxon>
        <taxon>Micromonosporales</taxon>
        <taxon>Micromonosporaceae</taxon>
        <taxon>Phytomonospora</taxon>
    </lineage>
</organism>
<reference evidence="1 2" key="1">
    <citation type="submission" date="2020-08" db="EMBL/GenBank/DDBJ databases">
        <title>Genomic Encyclopedia of Type Strains, Phase IV (KMG-IV): sequencing the most valuable type-strain genomes for metagenomic binning, comparative biology and taxonomic classification.</title>
        <authorList>
            <person name="Goeker M."/>
        </authorList>
    </citation>
    <scope>NUCLEOTIDE SEQUENCE [LARGE SCALE GENOMIC DNA]</scope>
    <source>
        <strain evidence="1 2">YIM 65646</strain>
    </source>
</reference>
<evidence type="ECO:0000313" key="1">
    <source>
        <dbReference type="EMBL" id="MBB6039523.1"/>
    </source>
</evidence>
<dbReference type="Proteomes" id="UP000548476">
    <property type="component" value="Unassembled WGS sequence"/>
</dbReference>
<accession>A0A841FXS5</accession>
<proteinExistence type="predicted"/>
<dbReference type="EMBL" id="JACHGT010000023">
    <property type="protein sequence ID" value="MBB6039523.1"/>
    <property type="molecule type" value="Genomic_DNA"/>
</dbReference>
<dbReference type="AlphaFoldDB" id="A0A841FXS5"/>